<dbReference type="Proteomes" id="UP000037136">
    <property type="component" value="Unassembled WGS sequence"/>
</dbReference>
<evidence type="ECO:0000259" key="7">
    <source>
        <dbReference type="PROSITE" id="PS00463"/>
    </source>
</evidence>
<dbReference type="InterPro" id="IPR051089">
    <property type="entry name" value="prtT"/>
</dbReference>
<dbReference type="PROSITE" id="PS00463">
    <property type="entry name" value="ZN2_CY6_FUNGAL_1"/>
    <property type="match status" value="1"/>
</dbReference>
<dbReference type="PANTHER" id="PTHR31845:SF10">
    <property type="entry name" value="ZN(II)2CYS6 TRANSCRIPTION FACTOR (EUROFUNG)"/>
    <property type="match status" value="1"/>
</dbReference>
<dbReference type="AlphaFoldDB" id="A0A2A9PB96"/>
<dbReference type="GO" id="GO:0000981">
    <property type="term" value="F:DNA-binding transcription factor activity, RNA polymerase II-specific"/>
    <property type="evidence" value="ECO:0007669"/>
    <property type="project" value="InterPro"/>
</dbReference>
<accession>A0A2A9PB96</accession>
<sequence length="570" mass="62956">MQPEVRTKPPPPPMDTSSIKGPKACFTCAKAKARCMPRADGGDKCERCHRLGKHCFSRQPAPPRLKKRPKRSRVAELEKRLNELSEHLETQQTTTAAATTPPARPVDKARGGGGGGDVLTLEHLFPSPISTGIRTPDEATTAAHRHHHHHHHQSPWPAPDEAEALLGRYRDAFAHLFPFVVVPSGLSAADVQAETPFLWKALMLVCCLFEGARQLAMADELLSDLVVAALVDGRKTLDLLQALELLVAWFHFGLKSSQLTSLLFLARSLCVGLEASSYDEAGFRRLHHVRAFAGAYYLNTVVFTTNKRTDILMSTAQLDGYCDALASACEYPSDDYLVRLVRLQQLAHDIAIAMAPASSSSAMSLPFAMVVESFRHQLDTFRVTLPAHIAAIPTMQCNITVAEVLLLDIAISDQQCAATSLTAPERLHLLWACVRSLRAFFKLRFAMFDMDRPSFLPIIASDLTYAFITGIKLLTLQLPGWDLDRIGRELALDQMLSRQIQDLGQVIDRRANVDDDDDPRSGLEDPLERLQRLLVTGQELVALQLSGVPMQEIADTVVHEMSSTGWEGLV</sequence>
<dbReference type="InterPro" id="IPR001138">
    <property type="entry name" value="Zn2Cys6_DnaBD"/>
</dbReference>
<protein>
    <recommendedName>
        <fullName evidence="7">Zn(2)-C6 fungal-type domain-containing protein</fullName>
    </recommendedName>
</protein>
<name>A0A2A9PB96_OPHUN</name>
<reference evidence="8 9" key="2">
    <citation type="journal article" date="2017" name="Sci. Rep.">
        <title>Ant-infecting Ophiocordyceps genomes reveal a high diversity of potential behavioral manipulation genes and a possible major role for enterotoxins.</title>
        <authorList>
            <person name="de Bekker C."/>
            <person name="Ohm R.A."/>
            <person name="Evans H.C."/>
            <person name="Brachmann A."/>
            <person name="Hughes D.P."/>
        </authorList>
    </citation>
    <scope>NUCLEOTIDE SEQUENCE [LARGE SCALE GENOMIC DNA]</scope>
    <source>
        <strain evidence="8 9">SC16a</strain>
    </source>
</reference>
<keyword evidence="5" id="KW-0539">Nucleus</keyword>
<evidence type="ECO:0000256" key="6">
    <source>
        <dbReference type="SAM" id="MobiDB-lite"/>
    </source>
</evidence>
<dbReference type="OrthoDB" id="1600564at2759"/>
<dbReference type="InterPro" id="IPR036864">
    <property type="entry name" value="Zn2-C6_fun-type_DNA-bd_sf"/>
</dbReference>
<feature type="domain" description="Zn(2)-C6 fungal-type" evidence="7">
    <location>
        <begin position="24"/>
        <end position="55"/>
    </location>
</feature>
<evidence type="ECO:0000256" key="1">
    <source>
        <dbReference type="ARBA" id="ARBA00004123"/>
    </source>
</evidence>
<dbReference type="GO" id="GO:0005634">
    <property type="term" value="C:nucleus"/>
    <property type="evidence" value="ECO:0007669"/>
    <property type="project" value="UniProtKB-SubCell"/>
</dbReference>
<evidence type="ECO:0000313" key="8">
    <source>
        <dbReference type="EMBL" id="PFH58795.1"/>
    </source>
</evidence>
<dbReference type="STRING" id="268505.A0A2A9PB96"/>
<keyword evidence="4" id="KW-0804">Transcription</keyword>
<keyword evidence="2" id="KW-0805">Transcription regulation</keyword>
<feature type="compositionally biased region" description="Basic residues" evidence="6">
    <location>
        <begin position="143"/>
        <end position="153"/>
    </location>
</feature>
<comment type="subcellular location">
    <subcellularLocation>
        <location evidence="1">Nucleus</location>
    </subcellularLocation>
</comment>
<dbReference type="SUPFAM" id="SSF57701">
    <property type="entry name" value="Zn2/Cys6 DNA-binding domain"/>
    <property type="match status" value="1"/>
</dbReference>
<feature type="region of interest" description="Disordered" evidence="6">
    <location>
        <begin position="1"/>
        <end position="22"/>
    </location>
</feature>
<organism evidence="8 9">
    <name type="scientific">Ophiocordyceps unilateralis</name>
    <name type="common">Zombie-ant fungus</name>
    <name type="synonym">Torrubia unilateralis</name>
    <dbReference type="NCBI Taxonomy" id="268505"/>
    <lineage>
        <taxon>Eukaryota</taxon>
        <taxon>Fungi</taxon>
        <taxon>Dikarya</taxon>
        <taxon>Ascomycota</taxon>
        <taxon>Pezizomycotina</taxon>
        <taxon>Sordariomycetes</taxon>
        <taxon>Hypocreomycetidae</taxon>
        <taxon>Hypocreales</taxon>
        <taxon>Ophiocordycipitaceae</taxon>
        <taxon>Ophiocordyceps</taxon>
    </lineage>
</organism>
<reference evidence="8 9" key="1">
    <citation type="journal article" date="2015" name="BMC Genomics">
        <title>Gene expression during zombie ant biting behavior reflects the complexity underlying fungal parasitic behavioral manipulation.</title>
        <authorList>
            <person name="de Bekker C."/>
            <person name="Ohm R.A."/>
            <person name="Loreto R.G."/>
            <person name="Sebastian A."/>
            <person name="Albert I."/>
            <person name="Merrow M."/>
            <person name="Brachmann A."/>
            <person name="Hughes D.P."/>
        </authorList>
    </citation>
    <scope>NUCLEOTIDE SEQUENCE [LARGE SCALE GENOMIC DNA]</scope>
    <source>
        <strain evidence="8 9">SC16a</strain>
    </source>
</reference>
<feature type="region of interest" description="Disordered" evidence="6">
    <location>
        <begin position="56"/>
        <end position="75"/>
    </location>
</feature>
<feature type="compositionally biased region" description="Low complexity" evidence="6">
    <location>
        <begin position="90"/>
        <end position="101"/>
    </location>
</feature>
<gene>
    <name evidence="8" type="ORF">XA68_13211</name>
</gene>
<dbReference type="EMBL" id="LAZP02000255">
    <property type="protein sequence ID" value="PFH58795.1"/>
    <property type="molecule type" value="Genomic_DNA"/>
</dbReference>
<evidence type="ECO:0000313" key="9">
    <source>
        <dbReference type="Proteomes" id="UP000037136"/>
    </source>
</evidence>
<dbReference type="PANTHER" id="PTHR31845">
    <property type="entry name" value="FINGER DOMAIN PROTEIN, PUTATIVE-RELATED"/>
    <property type="match status" value="1"/>
</dbReference>
<evidence type="ECO:0000256" key="3">
    <source>
        <dbReference type="ARBA" id="ARBA00023125"/>
    </source>
</evidence>
<keyword evidence="9" id="KW-1185">Reference proteome</keyword>
<evidence type="ECO:0000256" key="4">
    <source>
        <dbReference type="ARBA" id="ARBA00023163"/>
    </source>
</evidence>
<keyword evidence="3" id="KW-0238">DNA-binding</keyword>
<dbReference type="GO" id="GO:0008270">
    <property type="term" value="F:zinc ion binding"/>
    <property type="evidence" value="ECO:0007669"/>
    <property type="project" value="InterPro"/>
</dbReference>
<proteinExistence type="predicted"/>
<dbReference type="GO" id="GO:0000976">
    <property type="term" value="F:transcription cis-regulatory region binding"/>
    <property type="evidence" value="ECO:0007669"/>
    <property type="project" value="TreeGrafter"/>
</dbReference>
<feature type="region of interest" description="Disordered" evidence="6">
    <location>
        <begin position="86"/>
        <end position="159"/>
    </location>
</feature>
<evidence type="ECO:0000256" key="5">
    <source>
        <dbReference type="ARBA" id="ARBA00023242"/>
    </source>
</evidence>
<dbReference type="Gene3D" id="4.10.240.10">
    <property type="entry name" value="Zn(2)-C6 fungal-type DNA-binding domain"/>
    <property type="match status" value="1"/>
</dbReference>
<evidence type="ECO:0000256" key="2">
    <source>
        <dbReference type="ARBA" id="ARBA00023015"/>
    </source>
</evidence>
<comment type="caution">
    <text evidence="8">The sequence shown here is derived from an EMBL/GenBank/DDBJ whole genome shotgun (WGS) entry which is preliminary data.</text>
</comment>